<evidence type="ECO:0000313" key="2">
    <source>
        <dbReference type="Proteomes" id="UP000305282"/>
    </source>
</evidence>
<evidence type="ECO:0000313" key="1">
    <source>
        <dbReference type="EMBL" id="THJ63976.1"/>
    </source>
</evidence>
<sequence>MTRQLSSVATAAAAIRAELRGRPASLADVATSAISVTSERASMLRSVTVRVVRTGVTEEETLAMGRDIWTVVRRHWWGSAIVIVTGRRLGELC</sequence>
<organism evidence="1 2">
    <name type="scientific">Candidatus Frankia alpina</name>
    <dbReference type="NCBI Taxonomy" id="2699483"/>
    <lineage>
        <taxon>Bacteria</taxon>
        <taxon>Bacillati</taxon>
        <taxon>Actinomycetota</taxon>
        <taxon>Actinomycetes</taxon>
        <taxon>Frankiales</taxon>
        <taxon>Frankiaceae</taxon>
        <taxon>Frankia</taxon>
    </lineage>
</organism>
<protein>
    <submittedName>
        <fullName evidence="1">Uncharacterized protein</fullName>
    </submittedName>
</protein>
<dbReference type="OrthoDB" id="9986465at2"/>
<dbReference type="RefSeq" id="WP_136449082.1">
    <property type="nucleotide sequence ID" value="NZ_SSXH01000556.1"/>
</dbReference>
<dbReference type="EMBL" id="SSXH01000556">
    <property type="protein sequence ID" value="THJ63976.1"/>
    <property type="molecule type" value="Genomic_DNA"/>
</dbReference>
<dbReference type="Proteomes" id="UP000305282">
    <property type="component" value="Unassembled WGS sequence"/>
</dbReference>
<keyword evidence="2" id="KW-1185">Reference proteome</keyword>
<proteinExistence type="predicted"/>
<comment type="caution">
    <text evidence="1">The sequence shown here is derived from an EMBL/GenBank/DDBJ whole genome shotgun (WGS) entry which is preliminary data.</text>
</comment>
<gene>
    <name evidence="1" type="ORF">E7Y31_17925</name>
</gene>
<dbReference type="AlphaFoldDB" id="A0A4S5DYE6"/>
<name>A0A4S5DYE6_9ACTN</name>
<accession>A0A4S5DYE6</accession>
<reference evidence="1 2" key="1">
    <citation type="submission" date="2019-04" db="EMBL/GenBank/DDBJ databases">
        <title>Draft genome sequences for three unisolated Alnus-infective Frankia Sp+ strains, AgTrS, AiOr and AvVan, the first sequenced Frankia strains able to sporulate in-planta.</title>
        <authorList>
            <person name="Bethencourt L."/>
            <person name="Vautrin F."/>
            <person name="Taib N."/>
            <person name="Dubost A."/>
            <person name="Castro-Garcia L."/>
            <person name="Imbaud O."/>
            <person name="Abrouk D."/>
            <person name="Fournier P."/>
            <person name="Briolay J."/>
            <person name="Nguyen A."/>
            <person name="Normand P."/>
            <person name="Fernandez M.P."/>
            <person name="Brochier-Armanet C."/>
            <person name="Herrera-Belaroussi A."/>
        </authorList>
    </citation>
    <scope>NUCLEOTIDE SEQUENCE [LARGE SCALE GENOMIC DNA]</scope>
    <source>
        <strain evidence="1 2">AvVan</strain>
    </source>
</reference>